<evidence type="ECO:0000256" key="2">
    <source>
        <dbReference type="ARBA" id="ARBA00022452"/>
    </source>
</evidence>
<dbReference type="PANTHER" id="PTHR35892:SF2">
    <property type="entry name" value="OUTER MEMBRANE PROTEIN PAGN"/>
    <property type="match status" value="1"/>
</dbReference>
<keyword evidence="7" id="KW-0614">Plasmid</keyword>
<dbReference type="SUPFAM" id="SSF56925">
    <property type="entry name" value="OMPA-like"/>
    <property type="match status" value="1"/>
</dbReference>
<dbReference type="NCBIfam" id="TIGR01414">
    <property type="entry name" value="autotrans_barl"/>
    <property type="match status" value="1"/>
</dbReference>
<evidence type="ECO:0000256" key="5">
    <source>
        <dbReference type="ARBA" id="ARBA00023136"/>
    </source>
</evidence>
<keyword evidence="8" id="KW-1185">Reference proteome</keyword>
<dbReference type="InterPro" id="IPR006315">
    <property type="entry name" value="OM_autotransptr_brl_dom"/>
</dbReference>
<organism evidence="7 8">
    <name type="scientific">Arsenophonus apicola</name>
    <dbReference type="NCBI Taxonomy" id="2879119"/>
    <lineage>
        <taxon>Bacteria</taxon>
        <taxon>Pseudomonadati</taxon>
        <taxon>Pseudomonadota</taxon>
        <taxon>Gammaproteobacteria</taxon>
        <taxon>Enterobacterales</taxon>
        <taxon>Morganellaceae</taxon>
        <taxon>Arsenophonus</taxon>
    </lineage>
</organism>
<dbReference type="EMBL" id="CP123758">
    <property type="protein sequence ID" value="WGO82357.1"/>
    <property type="molecule type" value="Genomic_DNA"/>
</dbReference>
<keyword evidence="4 6" id="KW-0732">Signal</keyword>
<keyword evidence="5" id="KW-0472">Membrane</keyword>
<sequence length="225" mass="24379">MKKTLLFLIPTLFSGAVMAKAGESTLSMGYIQIRSDGLKKDVNLLNQSNKLAGDAISNSLGVSARVDSDNYSNPGGAFIRYTYELNDGFGVIGSASYSESDFSTSAFGTTNKEKDSSRVDGRVKGKYISLMVGPTYRFNEYVNAYALVGLANKKMSYEFGGNAFKNGKLIKDEKRSNSDSRNDLAYGVGMQVNVYEGVTVDAGYERSGSGDWKTDAFTVGLGYKF</sequence>
<dbReference type="Pfam" id="PF06316">
    <property type="entry name" value="Ail_Lom"/>
    <property type="match status" value="1"/>
</dbReference>
<comment type="subcellular location">
    <subcellularLocation>
        <location evidence="1">Membrane</location>
        <topology evidence="1">Multi-pass membrane protein</topology>
    </subcellularLocation>
</comment>
<dbReference type="RefSeq" id="WP_280937081.1">
    <property type="nucleotide sequence ID" value="NZ_CP123758.1"/>
</dbReference>
<evidence type="ECO:0000313" key="8">
    <source>
        <dbReference type="Proteomes" id="UP001231859"/>
    </source>
</evidence>
<dbReference type="InterPro" id="IPR051723">
    <property type="entry name" value="Bact_OM_Invasion-Related"/>
</dbReference>
<feature type="signal peptide" evidence="6">
    <location>
        <begin position="1"/>
        <end position="19"/>
    </location>
</feature>
<accession>A0ABY8NZI7</accession>
<dbReference type="PANTHER" id="PTHR35892">
    <property type="entry name" value="OUTER MEMBRANE PROTEIN PAGN-RELATED"/>
    <property type="match status" value="1"/>
</dbReference>
<evidence type="ECO:0000256" key="4">
    <source>
        <dbReference type="ARBA" id="ARBA00022729"/>
    </source>
</evidence>
<evidence type="ECO:0000256" key="1">
    <source>
        <dbReference type="ARBA" id="ARBA00004141"/>
    </source>
</evidence>
<evidence type="ECO:0000256" key="3">
    <source>
        <dbReference type="ARBA" id="ARBA00022692"/>
    </source>
</evidence>
<geneLocation type="plasmid" evidence="7 8">
    <name>paApi_AU2</name>
</geneLocation>
<dbReference type="Proteomes" id="UP001231859">
    <property type="component" value="Plasmid paApi_AU2"/>
</dbReference>
<dbReference type="InterPro" id="IPR000758">
    <property type="entry name" value="Enterovir_OMP"/>
</dbReference>
<proteinExistence type="predicted"/>
<protein>
    <submittedName>
        <fullName evidence="7">Ail/Lom family outer membrane beta-barrel protein</fullName>
    </submittedName>
</protein>
<keyword evidence="3" id="KW-0812">Transmembrane</keyword>
<gene>
    <name evidence="7" type="ORF">QG404_01070</name>
</gene>
<feature type="chain" id="PRO_5046290265" evidence="6">
    <location>
        <begin position="20"/>
        <end position="225"/>
    </location>
</feature>
<dbReference type="PROSITE" id="PS00695">
    <property type="entry name" value="ENT_VIR_OMP_2"/>
    <property type="match status" value="1"/>
</dbReference>
<keyword evidence="2" id="KW-1134">Transmembrane beta strand</keyword>
<name>A0ABY8NZI7_9GAMM</name>
<dbReference type="Gene3D" id="2.40.160.20">
    <property type="match status" value="1"/>
</dbReference>
<reference evidence="7 8" key="1">
    <citation type="submission" date="2023-04" db="EMBL/GenBank/DDBJ databases">
        <title>Genome dynamics across the evolutionary transition to endosymbiosis.</title>
        <authorList>
            <person name="Siozios S."/>
            <person name="Nadal-Jimenez P."/>
            <person name="Azagi T."/>
            <person name="Sprong H."/>
            <person name="Frost C.L."/>
            <person name="Parratt S.R."/>
            <person name="Taylor G."/>
            <person name="Brettell L."/>
            <person name="Lew K.C."/>
            <person name="Croft L."/>
            <person name="King K.C."/>
            <person name="Brockhurst M.A."/>
            <person name="Hypsa V."/>
            <person name="Novakova E."/>
            <person name="Darby A.C."/>
            <person name="Hurst G.D.D."/>
        </authorList>
    </citation>
    <scope>NUCLEOTIDE SEQUENCE [LARGE SCALE GENOMIC DNA]</scope>
    <source>
        <strain evidence="8">aApi_AU</strain>
        <plasmid evidence="7 8">paApi_AU2</plasmid>
    </source>
</reference>
<evidence type="ECO:0000256" key="6">
    <source>
        <dbReference type="SAM" id="SignalP"/>
    </source>
</evidence>
<evidence type="ECO:0000313" key="7">
    <source>
        <dbReference type="EMBL" id="WGO82357.1"/>
    </source>
</evidence>
<dbReference type="InterPro" id="IPR011250">
    <property type="entry name" value="OMP/PagP_B-barrel"/>
</dbReference>
<dbReference type="PRINTS" id="PR00316">
    <property type="entry name" value="ENTEROVIROMP"/>
</dbReference>